<sequence length="104" mass="12004">KDYRRRFVKEKEEALGRDGEQSEGKLHDCGQYGPVVTTLRVSLDQVRRDNPIAAYYLFLAACVDQKDIPLDFLETSSSYERDEAISTLNSYRLITRRPAESKED</sequence>
<evidence type="ECO:0000313" key="3">
    <source>
        <dbReference type="Proteomes" id="UP000700596"/>
    </source>
</evidence>
<accession>A0A9P9EKE2</accession>
<name>A0A9P9EKE2_9PLEO</name>
<gene>
    <name evidence="2" type="ORF">B0J11DRAFT_406319</name>
</gene>
<reference evidence="2" key="1">
    <citation type="journal article" date="2021" name="Nat. Commun.">
        <title>Genetic determinants of endophytism in the Arabidopsis root mycobiome.</title>
        <authorList>
            <person name="Mesny F."/>
            <person name="Miyauchi S."/>
            <person name="Thiergart T."/>
            <person name="Pickel B."/>
            <person name="Atanasova L."/>
            <person name="Karlsson M."/>
            <person name="Huettel B."/>
            <person name="Barry K.W."/>
            <person name="Haridas S."/>
            <person name="Chen C."/>
            <person name="Bauer D."/>
            <person name="Andreopoulos W."/>
            <person name="Pangilinan J."/>
            <person name="LaButti K."/>
            <person name="Riley R."/>
            <person name="Lipzen A."/>
            <person name="Clum A."/>
            <person name="Drula E."/>
            <person name="Henrissat B."/>
            <person name="Kohler A."/>
            <person name="Grigoriev I.V."/>
            <person name="Martin F.M."/>
            <person name="Hacquard S."/>
        </authorList>
    </citation>
    <scope>NUCLEOTIDE SEQUENCE</scope>
    <source>
        <strain evidence="2">MPI-CAGE-CH-0243</strain>
    </source>
</reference>
<dbReference type="OrthoDB" id="5986190at2759"/>
<dbReference type="EMBL" id="JAGMWT010000001">
    <property type="protein sequence ID" value="KAH7138666.1"/>
    <property type="molecule type" value="Genomic_DNA"/>
</dbReference>
<dbReference type="Proteomes" id="UP000700596">
    <property type="component" value="Unassembled WGS sequence"/>
</dbReference>
<organism evidence="2 3">
    <name type="scientific">Dendryphion nanum</name>
    <dbReference type="NCBI Taxonomy" id="256645"/>
    <lineage>
        <taxon>Eukaryota</taxon>
        <taxon>Fungi</taxon>
        <taxon>Dikarya</taxon>
        <taxon>Ascomycota</taxon>
        <taxon>Pezizomycotina</taxon>
        <taxon>Dothideomycetes</taxon>
        <taxon>Pleosporomycetidae</taxon>
        <taxon>Pleosporales</taxon>
        <taxon>Torulaceae</taxon>
        <taxon>Dendryphion</taxon>
    </lineage>
</organism>
<evidence type="ECO:0000256" key="1">
    <source>
        <dbReference type="SAM" id="MobiDB-lite"/>
    </source>
</evidence>
<comment type="caution">
    <text evidence="2">The sequence shown here is derived from an EMBL/GenBank/DDBJ whole genome shotgun (WGS) entry which is preliminary data.</text>
</comment>
<evidence type="ECO:0000313" key="2">
    <source>
        <dbReference type="EMBL" id="KAH7138666.1"/>
    </source>
</evidence>
<protein>
    <submittedName>
        <fullName evidence="2">Uncharacterized protein</fullName>
    </submittedName>
</protein>
<feature type="non-terminal residue" evidence="2">
    <location>
        <position position="1"/>
    </location>
</feature>
<feature type="region of interest" description="Disordered" evidence="1">
    <location>
        <begin position="1"/>
        <end position="27"/>
    </location>
</feature>
<feature type="non-terminal residue" evidence="2">
    <location>
        <position position="104"/>
    </location>
</feature>
<proteinExistence type="predicted"/>
<dbReference type="AlphaFoldDB" id="A0A9P9EKE2"/>
<keyword evidence="3" id="KW-1185">Reference proteome</keyword>